<proteinExistence type="predicted"/>
<organism evidence="1">
    <name type="scientific">Arundo donax</name>
    <name type="common">Giant reed</name>
    <name type="synonym">Donax arundinaceus</name>
    <dbReference type="NCBI Taxonomy" id="35708"/>
    <lineage>
        <taxon>Eukaryota</taxon>
        <taxon>Viridiplantae</taxon>
        <taxon>Streptophyta</taxon>
        <taxon>Embryophyta</taxon>
        <taxon>Tracheophyta</taxon>
        <taxon>Spermatophyta</taxon>
        <taxon>Magnoliopsida</taxon>
        <taxon>Liliopsida</taxon>
        <taxon>Poales</taxon>
        <taxon>Poaceae</taxon>
        <taxon>PACMAD clade</taxon>
        <taxon>Arundinoideae</taxon>
        <taxon>Arundineae</taxon>
        <taxon>Arundo</taxon>
    </lineage>
</organism>
<accession>A0A0A9ESE1</accession>
<protein>
    <submittedName>
        <fullName evidence="1">Uncharacterized protein</fullName>
    </submittedName>
</protein>
<evidence type="ECO:0000313" key="1">
    <source>
        <dbReference type="EMBL" id="JAE03605.1"/>
    </source>
</evidence>
<dbReference type="EMBL" id="GBRH01194291">
    <property type="protein sequence ID" value="JAE03605.1"/>
    <property type="molecule type" value="Transcribed_RNA"/>
</dbReference>
<dbReference type="AlphaFoldDB" id="A0A0A9ESE1"/>
<sequence length="63" mass="6733">MAGMATGRRPRILQPPLFWASQGSTHPEGSTPNFAWTVNLSSILRCAASTSSSTTEHLSKQSS</sequence>
<name>A0A0A9ESE1_ARUDO</name>
<reference evidence="1" key="1">
    <citation type="submission" date="2014-09" db="EMBL/GenBank/DDBJ databases">
        <authorList>
            <person name="Magalhaes I.L.F."/>
            <person name="Oliveira U."/>
            <person name="Santos F.R."/>
            <person name="Vidigal T.H.D.A."/>
            <person name="Brescovit A.D."/>
            <person name="Santos A.J."/>
        </authorList>
    </citation>
    <scope>NUCLEOTIDE SEQUENCE</scope>
    <source>
        <tissue evidence="1">Shoot tissue taken approximately 20 cm above the soil surface</tissue>
    </source>
</reference>
<reference evidence="1" key="2">
    <citation type="journal article" date="2015" name="Data Brief">
        <title>Shoot transcriptome of the giant reed, Arundo donax.</title>
        <authorList>
            <person name="Barrero R.A."/>
            <person name="Guerrero F.D."/>
            <person name="Moolhuijzen P."/>
            <person name="Goolsby J.A."/>
            <person name="Tidwell J."/>
            <person name="Bellgard S.E."/>
            <person name="Bellgard M.I."/>
        </authorList>
    </citation>
    <scope>NUCLEOTIDE SEQUENCE</scope>
    <source>
        <tissue evidence="1">Shoot tissue taken approximately 20 cm above the soil surface</tissue>
    </source>
</reference>